<dbReference type="SUPFAM" id="SSF53448">
    <property type="entry name" value="Nucleotide-diphospho-sugar transferases"/>
    <property type="match status" value="1"/>
</dbReference>
<keyword evidence="1" id="KW-0460">Magnesium</keyword>
<accession>A0ABS7YFU4</accession>
<evidence type="ECO:0000313" key="3">
    <source>
        <dbReference type="EMBL" id="MCA1858268.1"/>
    </source>
</evidence>
<dbReference type="Pfam" id="PF12804">
    <property type="entry name" value="NTP_transf_3"/>
    <property type="match status" value="1"/>
</dbReference>
<evidence type="ECO:0000259" key="2">
    <source>
        <dbReference type="Pfam" id="PF12804"/>
    </source>
</evidence>
<sequence length="197" mass="20022">MCGTSLAGILLAAGRGRRFDPAGARNKLLQRLPNGEPVVAASARLLLSCVPRVFAVVAPADGGVGKLLRALGCEVSVCPDADSGMGASLSHAVRQSVRQSLPADSWLVALGDMPWVAPSTLAALRDALLGGAGIAAPLHGGQRGNPIGFGAVHRDALLAMEGEQGARRLLALHPLTGVAVDDPGILRDIDTPADLAP</sequence>
<keyword evidence="4" id="KW-1185">Reference proteome</keyword>
<proteinExistence type="predicted"/>
<evidence type="ECO:0000256" key="1">
    <source>
        <dbReference type="ARBA" id="ARBA00022842"/>
    </source>
</evidence>
<dbReference type="InterPro" id="IPR029044">
    <property type="entry name" value="Nucleotide-diphossugar_trans"/>
</dbReference>
<dbReference type="CDD" id="cd04182">
    <property type="entry name" value="GT_2_like_f"/>
    <property type="match status" value="1"/>
</dbReference>
<dbReference type="Proteomes" id="UP001198602">
    <property type="component" value="Unassembled WGS sequence"/>
</dbReference>
<dbReference type="PANTHER" id="PTHR43777">
    <property type="entry name" value="MOLYBDENUM COFACTOR CYTIDYLYLTRANSFERASE"/>
    <property type="match status" value="1"/>
</dbReference>
<feature type="domain" description="MobA-like NTP transferase" evidence="2">
    <location>
        <begin position="8"/>
        <end position="172"/>
    </location>
</feature>
<comment type="caution">
    <text evidence="3">The sequence shown here is derived from an EMBL/GenBank/DDBJ whole genome shotgun (WGS) entry which is preliminary data.</text>
</comment>
<name>A0ABS7YFU4_9BURK</name>
<dbReference type="EMBL" id="JAHYBX010000012">
    <property type="protein sequence ID" value="MCA1858268.1"/>
    <property type="molecule type" value="Genomic_DNA"/>
</dbReference>
<organism evidence="3 4">
    <name type="scientific">Massilia hydrophila</name>
    <dbReference type="NCBI Taxonomy" id="3044279"/>
    <lineage>
        <taxon>Bacteria</taxon>
        <taxon>Pseudomonadati</taxon>
        <taxon>Pseudomonadota</taxon>
        <taxon>Betaproteobacteria</taxon>
        <taxon>Burkholderiales</taxon>
        <taxon>Oxalobacteraceae</taxon>
        <taxon>Telluria group</taxon>
        <taxon>Massilia</taxon>
    </lineage>
</organism>
<dbReference type="Gene3D" id="3.90.550.10">
    <property type="entry name" value="Spore Coat Polysaccharide Biosynthesis Protein SpsA, Chain A"/>
    <property type="match status" value="1"/>
</dbReference>
<dbReference type="RefSeq" id="WP_225240425.1">
    <property type="nucleotide sequence ID" value="NZ_JAHYBX010000012.1"/>
</dbReference>
<dbReference type="PANTHER" id="PTHR43777:SF1">
    <property type="entry name" value="MOLYBDENUM COFACTOR CYTIDYLYLTRANSFERASE"/>
    <property type="match status" value="1"/>
</dbReference>
<protein>
    <submittedName>
        <fullName evidence="3">Nucleotidyltransferase family protein</fullName>
    </submittedName>
</protein>
<gene>
    <name evidence="3" type="ORF">LE190_20385</name>
</gene>
<dbReference type="InterPro" id="IPR025877">
    <property type="entry name" value="MobA-like_NTP_Trfase"/>
</dbReference>
<reference evidence="3 4" key="1">
    <citation type="submission" date="2021-07" db="EMBL/GenBank/DDBJ databases">
        <title>Characterization of Violacein-producing bacteria and related species.</title>
        <authorList>
            <person name="Wilson H.S."/>
            <person name="De Leon M.E."/>
        </authorList>
    </citation>
    <scope>NUCLEOTIDE SEQUENCE [LARGE SCALE GENOMIC DNA]</scope>
    <source>
        <strain evidence="3 4">HSC-2F05</strain>
    </source>
</reference>
<evidence type="ECO:0000313" key="4">
    <source>
        <dbReference type="Proteomes" id="UP001198602"/>
    </source>
</evidence>